<organism evidence="6 7">
    <name type="scientific">Deinococcus yavapaiensis KR-236</name>
    <dbReference type="NCBI Taxonomy" id="694435"/>
    <lineage>
        <taxon>Bacteria</taxon>
        <taxon>Thermotogati</taxon>
        <taxon>Deinococcota</taxon>
        <taxon>Deinococci</taxon>
        <taxon>Deinococcales</taxon>
        <taxon>Deinococcaceae</taxon>
        <taxon>Deinococcus</taxon>
    </lineage>
</organism>
<dbReference type="PANTHER" id="PTHR42711:SF5">
    <property type="entry name" value="ABC TRANSPORTER ATP-BINDING PROTEIN NATA"/>
    <property type="match status" value="1"/>
</dbReference>
<sequence>MLTITNLSKRYGSFQALRNISFAASEGEIFGLLGPNGAGKTTLLRILATLLDASDGTATIAGRDIRKDPEGVRRSIGVVNGGMGLYDRLTGREILRYFAGFYGMTDAQTDRRIDELDEVLGLRETLDRRTGEFSTGMKQKIVIARAVIHDPAVLILDEAASGLDVLARRALLDFVAAYRAPGKLVLYSTHVMAEVEEVCDRVAIIDHGELLVVDAVQGVLARTGERSLERAFFALLHERASSALSGTVKA</sequence>
<dbReference type="PANTHER" id="PTHR42711">
    <property type="entry name" value="ABC TRANSPORTER ATP-BINDING PROTEIN"/>
    <property type="match status" value="1"/>
</dbReference>
<gene>
    <name evidence="6" type="ORF">DES52_10143</name>
</gene>
<dbReference type="SUPFAM" id="SSF52540">
    <property type="entry name" value="P-loop containing nucleoside triphosphate hydrolases"/>
    <property type="match status" value="1"/>
</dbReference>
<evidence type="ECO:0000259" key="5">
    <source>
        <dbReference type="PROSITE" id="PS50893"/>
    </source>
</evidence>
<dbReference type="Pfam" id="PF00005">
    <property type="entry name" value="ABC_tran"/>
    <property type="match status" value="1"/>
</dbReference>
<evidence type="ECO:0000256" key="1">
    <source>
        <dbReference type="ARBA" id="ARBA00005417"/>
    </source>
</evidence>
<evidence type="ECO:0000313" key="6">
    <source>
        <dbReference type="EMBL" id="PYE56239.1"/>
    </source>
</evidence>
<dbReference type="InterPro" id="IPR027417">
    <property type="entry name" value="P-loop_NTPase"/>
</dbReference>
<dbReference type="InterPro" id="IPR003439">
    <property type="entry name" value="ABC_transporter-like_ATP-bd"/>
</dbReference>
<dbReference type="InterPro" id="IPR003593">
    <property type="entry name" value="AAA+_ATPase"/>
</dbReference>
<dbReference type="AlphaFoldDB" id="A0A318SA60"/>
<dbReference type="RefSeq" id="WP_110884766.1">
    <property type="nucleotide sequence ID" value="NZ_QJSX01000001.1"/>
</dbReference>
<feature type="domain" description="ABC transporter" evidence="5">
    <location>
        <begin position="2"/>
        <end position="232"/>
    </location>
</feature>
<dbReference type="GO" id="GO:0005524">
    <property type="term" value="F:ATP binding"/>
    <property type="evidence" value="ECO:0007669"/>
    <property type="project" value="UniProtKB-KW"/>
</dbReference>
<dbReference type="SMART" id="SM00382">
    <property type="entry name" value="AAA"/>
    <property type="match status" value="1"/>
</dbReference>
<dbReference type="OrthoDB" id="9775135at2"/>
<dbReference type="Proteomes" id="UP000248326">
    <property type="component" value="Unassembled WGS sequence"/>
</dbReference>
<comment type="similarity">
    <text evidence="1">Belongs to the ABC transporter superfamily.</text>
</comment>
<dbReference type="InterPro" id="IPR050763">
    <property type="entry name" value="ABC_transporter_ATP-binding"/>
</dbReference>
<keyword evidence="4 6" id="KW-0067">ATP-binding</keyword>
<dbReference type="GO" id="GO:0016887">
    <property type="term" value="F:ATP hydrolysis activity"/>
    <property type="evidence" value="ECO:0007669"/>
    <property type="project" value="InterPro"/>
</dbReference>
<evidence type="ECO:0000256" key="4">
    <source>
        <dbReference type="ARBA" id="ARBA00022840"/>
    </source>
</evidence>
<name>A0A318SA60_9DEIO</name>
<evidence type="ECO:0000313" key="7">
    <source>
        <dbReference type="Proteomes" id="UP000248326"/>
    </source>
</evidence>
<keyword evidence="2" id="KW-0813">Transport</keyword>
<dbReference type="EMBL" id="QJSX01000001">
    <property type="protein sequence ID" value="PYE56239.1"/>
    <property type="molecule type" value="Genomic_DNA"/>
</dbReference>
<accession>A0A318SA60</accession>
<keyword evidence="3" id="KW-0547">Nucleotide-binding</keyword>
<comment type="caution">
    <text evidence="6">The sequence shown here is derived from an EMBL/GenBank/DDBJ whole genome shotgun (WGS) entry which is preliminary data.</text>
</comment>
<keyword evidence="7" id="KW-1185">Reference proteome</keyword>
<dbReference type="Gene3D" id="3.40.50.300">
    <property type="entry name" value="P-loop containing nucleotide triphosphate hydrolases"/>
    <property type="match status" value="1"/>
</dbReference>
<evidence type="ECO:0000256" key="2">
    <source>
        <dbReference type="ARBA" id="ARBA00022448"/>
    </source>
</evidence>
<reference evidence="6 7" key="1">
    <citation type="submission" date="2018-06" db="EMBL/GenBank/DDBJ databases">
        <title>Genomic Encyclopedia of Type Strains, Phase IV (KMG-IV): sequencing the most valuable type-strain genomes for metagenomic binning, comparative biology and taxonomic classification.</title>
        <authorList>
            <person name="Goeker M."/>
        </authorList>
    </citation>
    <scope>NUCLEOTIDE SEQUENCE [LARGE SCALE GENOMIC DNA]</scope>
    <source>
        <strain evidence="6 7">DSM 18048</strain>
    </source>
</reference>
<evidence type="ECO:0000256" key="3">
    <source>
        <dbReference type="ARBA" id="ARBA00022741"/>
    </source>
</evidence>
<proteinExistence type="inferred from homology"/>
<protein>
    <submittedName>
        <fullName evidence="6">Sodium transport system ATP-binding protein</fullName>
    </submittedName>
</protein>
<dbReference type="PROSITE" id="PS50893">
    <property type="entry name" value="ABC_TRANSPORTER_2"/>
    <property type="match status" value="1"/>
</dbReference>